<accession>A0A5M3X843</accession>
<dbReference type="Pfam" id="PF06013">
    <property type="entry name" value="WXG100"/>
    <property type="match status" value="1"/>
</dbReference>
<dbReference type="AlphaFoldDB" id="A0A5M3X843"/>
<evidence type="ECO:0008006" key="3">
    <source>
        <dbReference type="Google" id="ProtNLM"/>
    </source>
</evidence>
<dbReference type="InterPro" id="IPR010310">
    <property type="entry name" value="T7SS_ESAT-6-like"/>
</dbReference>
<evidence type="ECO:0000313" key="1">
    <source>
        <dbReference type="EMBL" id="GES17847.1"/>
    </source>
</evidence>
<name>A0A5M3X843_9ACTN</name>
<protein>
    <recommendedName>
        <fullName evidence="3">WXG100 family type VII secretion target</fullName>
    </recommendedName>
</protein>
<organism evidence="1 2">
    <name type="scientific">Acrocarpospora pleiomorpha</name>
    <dbReference type="NCBI Taxonomy" id="90975"/>
    <lineage>
        <taxon>Bacteria</taxon>
        <taxon>Bacillati</taxon>
        <taxon>Actinomycetota</taxon>
        <taxon>Actinomycetes</taxon>
        <taxon>Streptosporangiales</taxon>
        <taxon>Streptosporangiaceae</taxon>
        <taxon>Acrocarpospora</taxon>
    </lineage>
</organism>
<sequence>MVDNPHRILLEAAAKEVLARVFESYAGELEAVFKGVPVASGGSRGYWTGDAADRFVDTARQLDRGIVELAESCTLTARTLRRSAEQLRAAVMLPAS</sequence>
<dbReference type="SUPFAM" id="SSF140453">
    <property type="entry name" value="EsxAB dimer-like"/>
    <property type="match status" value="1"/>
</dbReference>
<dbReference type="Gene3D" id="1.10.287.1060">
    <property type="entry name" value="ESAT-6-like"/>
    <property type="match status" value="1"/>
</dbReference>
<comment type="caution">
    <text evidence="1">The sequence shown here is derived from an EMBL/GenBank/DDBJ whole genome shotgun (WGS) entry which is preliminary data.</text>
</comment>
<dbReference type="EMBL" id="BLAF01000005">
    <property type="protein sequence ID" value="GES17847.1"/>
    <property type="molecule type" value="Genomic_DNA"/>
</dbReference>
<dbReference type="Proteomes" id="UP000377595">
    <property type="component" value="Unassembled WGS sequence"/>
</dbReference>
<dbReference type="InterPro" id="IPR036689">
    <property type="entry name" value="ESAT-6-like_sf"/>
</dbReference>
<evidence type="ECO:0000313" key="2">
    <source>
        <dbReference type="Proteomes" id="UP000377595"/>
    </source>
</evidence>
<proteinExistence type="predicted"/>
<gene>
    <name evidence="1" type="ORF">Aple_007420</name>
</gene>
<keyword evidence="2" id="KW-1185">Reference proteome</keyword>
<reference evidence="1 2" key="1">
    <citation type="submission" date="2019-10" db="EMBL/GenBank/DDBJ databases">
        <title>Whole genome shotgun sequence of Acrocarpospora pleiomorpha NBRC 16267.</title>
        <authorList>
            <person name="Ichikawa N."/>
            <person name="Kimura A."/>
            <person name="Kitahashi Y."/>
            <person name="Komaki H."/>
            <person name="Oguchi A."/>
        </authorList>
    </citation>
    <scope>NUCLEOTIDE SEQUENCE [LARGE SCALE GENOMIC DNA]</scope>
    <source>
        <strain evidence="1 2">NBRC 16267</strain>
    </source>
</reference>